<gene>
    <name evidence="6" type="ORF">MFLAVUS_008214</name>
</gene>
<name>A0ABP9Z6I5_9FUNG</name>
<evidence type="ECO:0000256" key="1">
    <source>
        <dbReference type="ARBA" id="ARBA00022723"/>
    </source>
</evidence>
<dbReference type="EMBL" id="BAABUK010000022">
    <property type="protein sequence ID" value="GAA5814714.1"/>
    <property type="molecule type" value="Genomic_DNA"/>
</dbReference>
<dbReference type="SUPFAM" id="SSF57850">
    <property type="entry name" value="RING/U-box"/>
    <property type="match status" value="3"/>
</dbReference>
<feature type="domain" description="ZZ-type" evidence="5">
    <location>
        <begin position="176"/>
        <end position="227"/>
    </location>
</feature>
<accession>A0ABP9Z6I5</accession>
<evidence type="ECO:0000256" key="2">
    <source>
        <dbReference type="ARBA" id="ARBA00022771"/>
    </source>
</evidence>
<evidence type="ECO:0000313" key="7">
    <source>
        <dbReference type="Proteomes" id="UP001473302"/>
    </source>
</evidence>
<keyword evidence="3" id="KW-0862">Zinc</keyword>
<dbReference type="Pfam" id="PF16158">
    <property type="entry name" value="N_BRCA1_IG"/>
    <property type="match status" value="1"/>
</dbReference>
<dbReference type="PROSITE" id="PS01357">
    <property type="entry name" value="ZF_ZZ_1"/>
    <property type="match status" value="1"/>
</dbReference>
<dbReference type="CDD" id="cd14947">
    <property type="entry name" value="NBR1_like"/>
    <property type="match status" value="1"/>
</dbReference>
<dbReference type="PANTHER" id="PTHR20930:SF0">
    <property type="entry name" value="PROTEIN ILRUN"/>
    <property type="match status" value="1"/>
</dbReference>
<dbReference type="Gene3D" id="2.60.40.10">
    <property type="entry name" value="Immunoglobulins"/>
    <property type="match status" value="1"/>
</dbReference>
<dbReference type="SMART" id="SM00291">
    <property type="entry name" value="ZnF_ZZ"/>
    <property type="match status" value="3"/>
</dbReference>
<comment type="caution">
    <text evidence="6">The sequence shown here is derived from an EMBL/GenBank/DDBJ whole genome shotgun (WGS) entry which is preliminary data.</text>
</comment>
<dbReference type="CDD" id="cd02340">
    <property type="entry name" value="ZZ_NBR1_like"/>
    <property type="match status" value="3"/>
</dbReference>
<reference evidence="6 7" key="1">
    <citation type="submission" date="2024-04" db="EMBL/GenBank/DDBJ databases">
        <title>genome sequences of Mucor flavus KT1a and Helicostylum pulchrum KT1b strains isolated from the surface of a dry-aged beef.</title>
        <authorList>
            <person name="Toyotome T."/>
            <person name="Hosono M."/>
            <person name="Torimaru M."/>
            <person name="Fukuda K."/>
            <person name="Mikami N."/>
        </authorList>
    </citation>
    <scope>NUCLEOTIDE SEQUENCE [LARGE SCALE GENOMIC DNA]</scope>
    <source>
        <strain evidence="6 7">KT1a</strain>
    </source>
</reference>
<keyword evidence="2 4" id="KW-0863">Zinc-finger</keyword>
<evidence type="ECO:0000256" key="3">
    <source>
        <dbReference type="ARBA" id="ARBA00022833"/>
    </source>
</evidence>
<dbReference type="Gene3D" id="1.10.8.10">
    <property type="entry name" value="DNA helicase RuvA subunit, C-terminal domain"/>
    <property type="match status" value="1"/>
</dbReference>
<dbReference type="Pfam" id="PF00569">
    <property type="entry name" value="ZZ"/>
    <property type="match status" value="3"/>
</dbReference>
<keyword evidence="1" id="KW-0479">Metal-binding</keyword>
<dbReference type="InterPro" id="IPR032350">
    <property type="entry name" value="Nbr1_FW"/>
</dbReference>
<evidence type="ECO:0000259" key="5">
    <source>
        <dbReference type="PROSITE" id="PS50135"/>
    </source>
</evidence>
<dbReference type="PROSITE" id="PS50135">
    <property type="entry name" value="ZF_ZZ_2"/>
    <property type="match status" value="2"/>
</dbReference>
<evidence type="ECO:0000313" key="6">
    <source>
        <dbReference type="EMBL" id="GAA5814714.1"/>
    </source>
</evidence>
<dbReference type="InterPro" id="IPR000433">
    <property type="entry name" value="Znf_ZZ"/>
</dbReference>
<dbReference type="Proteomes" id="UP001473302">
    <property type="component" value="Unassembled WGS sequence"/>
</dbReference>
<dbReference type="PANTHER" id="PTHR20930">
    <property type="entry name" value="OVARIAN CARCINOMA ANTIGEN CA125-RELATED"/>
    <property type="match status" value="1"/>
</dbReference>
<proteinExistence type="predicted"/>
<dbReference type="Gene3D" id="3.30.60.90">
    <property type="match status" value="3"/>
</dbReference>
<dbReference type="InterPro" id="IPR013783">
    <property type="entry name" value="Ig-like_fold"/>
</dbReference>
<evidence type="ECO:0000256" key="4">
    <source>
        <dbReference type="PROSITE-ProRule" id="PRU00228"/>
    </source>
</evidence>
<feature type="domain" description="ZZ-type" evidence="5">
    <location>
        <begin position="336"/>
        <end position="389"/>
    </location>
</feature>
<protein>
    <recommendedName>
        <fullName evidence="5">ZZ-type domain-containing protein</fullName>
    </recommendedName>
</protein>
<sequence length="855" mass="95318">MRQFWFKVYSPEQDETRILWMDIPRGNDVYIFDQLKDDARHVFNLAQDYEFYFLHKDKDNDDIAIRENHELLNYMFRMEDNNKLKLTIATVSQRPKESTQDTKSNDDPAAVLSESFQSIMKHLELGMSNLQATVEKNAVSVATSTVDTVVKTAAETAASVYRSMLPLTSSFSEKPQFDVICDGCYTPIRGQRWRCETCDDFDLCGTCKTRVNHNQTHNFRSIKKETSFHIQENNAPDKNDTDSYESNPSQTIFICDYCDSDIVGIRHTCGACPDFDLCHSCFSIVKENHPEHIFVTRLVGAQAFKSKNVRPSKNKKAGPSVFPWKSYDQENPTVHHTGVKCDNCDQDITGIRFKCGHCINYDLCETCEQDAPSVHDSHHAFIKIRFPIQSIAKKVILPTFVPLSEKIMEMNREMESVSKPKLEEIAIMTERSVASSSSSSSRGGTSILSSEKILPVPPAVVAEPSTAPSTAPSTVTTSPGIPVIIEPTLSACFVSDINVPDGTTIVPKKTFIKMWKIVNNGSTDWPVGTHLLFAGGSILRPHPVSRPDSFVVPVVSPKEETCITAELQAPDCSGDYSSYFCLCTPDGVRFGDMLWCSIKVDHDEEPETITRSVSAVDIMMNSSNSMIYPTISTASSFHELPLEIESNDGYTDHDQCSVSTNDHTSIMTSNLSYTNSHVSSPAASELDIGERHRDSFFPDEEVRSPVINQDYQVISPAASIISSTSIYSDASAESVINIASSADAIPPQVIHSKTPEDNDSEDEFIIIERQENTSDEKPHSNMVISNNNSSSNSLASSSHTVTPVKEIIRDEVEYRTQLLKLHEMGFTNCDDLAISLLKLHQGRVEDVIAKLLFYP</sequence>
<organism evidence="6 7">
    <name type="scientific">Mucor flavus</name>
    <dbReference type="NCBI Taxonomy" id="439312"/>
    <lineage>
        <taxon>Eukaryota</taxon>
        <taxon>Fungi</taxon>
        <taxon>Fungi incertae sedis</taxon>
        <taxon>Mucoromycota</taxon>
        <taxon>Mucoromycotina</taxon>
        <taxon>Mucoromycetes</taxon>
        <taxon>Mucorales</taxon>
        <taxon>Mucorineae</taxon>
        <taxon>Mucoraceae</taxon>
        <taxon>Mucor</taxon>
    </lineage>
</organism>
<keyword evidence="7" id="KW-1185">Reference proteome</keyword>
<dbReference type="InterPro" id="IPR043145">
    <property type="entry name" value="Znf_ZZ_sf"/>
</dbReference>